<dbReference type="Proteomes" id="UP000553632">
    <property type="component" value="Unassembled WGS sequence"/>
</dbReference>
<dbReference type="Pfam" id="PF00026">
    <property type="entry name" value="Asp"/>
    <property type="match status" value="1"/>
</dbReference>
<dbReference type="SUPFAM" id="SSF50630">
    <property type="entry name" value="Acid proteases"/>
    <property type="match status" value="1"/>
</dbReference>
<comment type="caution">
    <text evidence="3">The sequence shown here is derived from an EMBL/GenBank/DDBJ whole genome shotgun (WGS) entry which is preliminary data.</text>
</comment>
<dbReference type="OMA" id="QKAPWAS"/>
<dbReference type="EMBL" id="JABANM010035906">
    <property type="protein sequence ID" value="KAF4694670.1"/>
    <property type="molecule type" value="Genomic_DNA"/>
</dbReference>
<dbReference type="InterPro" id="IPR021109">
    <property type="entry name" value="Peptidase_aspartic_dom_sf"/>
</dbReference>
<evidence type="ECO:0000259" key="1">
    <source>
        <dbReference type="PROSITE" id="PS51767"/>
    </source>
</evidence>
<evidence type="ECO:0000313" key="5">
    <source>
        <dbReference type="Proteomes" id="UP000574390"/>
    </source>
</evidence>
<protein>
    <recommendedName>
        <fullName evidence="1">Peptidase A1 domain-containing protein</fullName>
    </recommendedName>
</protein>
<sequence length="397" mass="43781">SPESGPLKRMCAAALRPQAASKSNSLAPLQIAKKRRLLCGRQETGIQRDVGNIEVGNDVYRSVSKGQYIFVKKPEGDRQFNMLLADLGPYFEHVKPIVETGSNRMFFVSKTEYEKVKPGGCQDLVYGCYSCRSKPCPPSVRTMFKLYDGRQITVFPATASVPNGSAEIVFKFGLMMSPQKAPWASLGISLKDYESERYPPFMSQLGKLGVSKSYALYVDARKLAGRLIFGDEDPSKQDGILRYVSTWESGLGPPAIDMLSVLVGDDCKDEIKDDNAAFFASGSSFIQIPASHKQTVLELLRSAGIKRVEVKEESGFFKVACEAIDYLPSITFFLKGLDGRKVPLAISPRTLKGQLKDGQCVLALEFGKFWYLGLPAVIGNYFSVNKTHIGFTKAVLQ</sequence>
<dbReference type="Proteomes" id="UP000574390">
    <property type="component" value="Unassembled WGS sequence"/>
</dbReference>
<reference evidence="4 5" key="1">
    <citation type="submission" date="2020-04" db="EMBL/GenBank/DDBJ databases">
        <title>Perkinsus olseni comparative genomics.</title>
        <authorList>
            <person name="Bogema D.R."/>
        </authorList>
    </citation>
    <scope>NUCLEOTIDE SEQUENCE [LARGE SCALE GENOMIC DNA]</scope>
    <source>
        <strain evidence="2">ATCC PRA-205</strain>
        <strain evidence="3 4">ATCC PRA-207</strain>
    </source>
</reference>
<evidence type="ECO:0000313" key="2">
    <source>
        <dbReference type="EMBL" id="KAF4694670.1"/>
    </source>
</evidence>
<feature type="non-terminal residue" evidence="3">
    <location>
        <position position="397"/>
    </location>
</feature>
<dbReference type="EMBL" id="JABANO010004770">
    <property type="protein sequence ID" value="KAF4754645.1"/>
    <property type="molecule type" value="Genomic_DNA"/>
</dbReference>
<dbReference type="InterPro" id="IPR033121">
    <property type="entry name" value="PEPTIDASE_A1"/>
</dbReference>
<dbReference type="InterPro" id="IPR034164">
    <property type="entry name" value="Pepsin-like_dom"/>
</dbReference>
<dbReference type="Gene3D" id="2.40.70.10">
    <property type="entry name" value="Acid Proteases"/>
    <property type="match status" value="1"/>
</dbReference>
<name>A0A7J6UBR3_PEROL</name>
<dbReference type="AlphaFoldDB" id="A0A7J6UBR3"/>
<dbReference type="CDD" id="cd05471">
    <property type="entry name" value="pepsin_like"/>
    <property type="match status" value="1"/>
</dbReference>
<feature type="domain" description="Peptidase A1" evidence="1">
    <location>
        <begin position="81"/>
        <end position="394"/>
    </location>
</feature>
<accession>A0A7J6UBR3</accession>
<evidence type="ECO:0000313" key="3">
    <source>
        <dbReference type="EMBL" id="KAF4754645.1"/>
    </source>
</evidence>
<keyword evidence="4" id="KW-1185">Reference proteome</keyword>
<proteinExistence type="predicted"/>
<evidence type="ECO:0000313" key="4">
    <source>
        <dbReference type="Proteomes" id="UP000553632"/>
    </source>
</evidence>
<organism evidence="3 4">
    <name type="scientific">Perkinsus olseni</name>
    <name type="common">Perkinsus atlanticus</name>
    <dbReference type="NCBI Taxonomy" id="32597"/>
    <lineage>
        <taxon>Eukaryota</taxon>
        <taxon>Sar</taxon>
        <taxon>Alveolata</taxon>
        <taxon>Perkinsozoa</taxon>
        <taxon>Perkinsea</taxon>
        <taxon>Perkinsida</taxon>
        <taxon>Perkinsidae</taxon>
        <taxon>Perkinsus</taxon>
    </lineage>
</organism>
<dbReference type="PROSITE" id="PS51767">
    <property type="entry name" value="PEPTIDASE_A1"/>
    <property type="match status" value="1"/>
</dbReference>
<gene>
    <name evidence="2" type="ORF">FOZ62_019060</name>
    <name evidence="3" type="ORF">FOZ63_033956</name>
</gene>